<evidence type="ECO:0000256" key="2">
    <source>
        <dbReference type="ARBA" id="ARBA00005268"/>
    </source>
</evidence>
<dbReference type="OrthoDB" id="432685at2759"/>
<organism evidence="7 8">
    <name type="scientific">Phanerochaete sordida</name>
    <dbReference type="NCBI Taxonomy" id="48140"/>
    <lineage>
        <taxon>Eukaryota</taxon>
        <taxon>Fungi</taxon>
        <taxon>Dikarya</taxon>
        <taxon>Basidiomycota</taxon>
        <taxon>Agaricomycotina</taxon>
        <taxon>Agaricomycetes</taxon>
        <taxon>Polyporales</taxon>
        <taxon>Phanerochaetaceae</taxon>
        <taxon>Phanerochaete</taxon>
    </lineage>
</organism>
<name>A0A9P3GI87_9APHY</name>
<reference evidence="7 8" key="1">
    <citation type="submission" date="2021-08" db="EMBL/GenBank/DDBJ databases">
        <title>Draft Genome Sequence of Phanerochaete sordida strain YK-624.</title>
        <authorList>
            <person name="Mori T."/>
            <person name="Dohra H."/>
            <person name="Suzuki T."/>
            <person name="Kawagishi H."/>
            <person name="Hirai H."/>
        </authorList>
    </citation>
    <scope>NUCLEOTIDE SEQUENCE [LARGE SCALE GENOMIC DNA]</scope>
    <source>
        <strain evidence="7 8">YK-624</strain>
    </source>
</reference>
<evidence type="ECO:0000313" key="7">
    <source>
        <dbReference type="EMBL" id="GJE95251.1"/>
    </source>
</evidence>
<dbReference type="GO" id="GO:0005886">
    <property type="term" value="C:plasma membrane"/>
    <property type="evidence" value="ECO:0007669"/>
    <property type="project" value="TreeGrafter"/>
</dbReference>
<feature type="transmembrane region" description="Helical" evidence="6">
    <location>
        <begin position="20"/>
        <end position="39"/>
    </location>
</feature>
<feature type="transmembrane region" description="Helical" evidence="6">
    <location>
        <begin position="201"/>
        <end position="220"/>
    </location>
</feature>
<dbReference type="Pfam" id="PF03649">
    <property type="entry name" value="UPF0014"/>
    <property type="match status" value="1"/>
</dbReference>
<proteinExistence type="inferred from homology"/>
<evidence type="ECO:0000313" key="8">
    <source>
        <dbReference type="Proteomes" id="UP000703269"/>
    </source>
</evidence>
<evidence type="ECO:0000256" key="6">
    <source>
        <dbReference type="SAM" id="Phobius"/>
    </source>
</evidence>
<dbReference type="Proteomes" id="UP000703269">
    <property type="component" value="Unassembled WGS sequence"/>
</dbReference>
<keyword evidence="3 6" id="KW-0812">Transmembrane</keyword>
<dbReference type="PANTHER" id="PTHR30028">
    <property type="entry name" value="UPF0014 INNER MEMBRANE PROTEIN YBBM-RELATED"/>
    <property type="match status" value="1"/>
</dbReference>
<dbReference type="InterPro" id="IPR005226">
    <property type="entry name" value="UPF0014_fam"/>
</dbReference>
<feature type="transmembrane region" description="Helical" evidence="6">
    <location>
        <begin position="232"/>
        <end position="257"/>
    </location>
</feature>
<accession>A0A9P3GI87</accession>
<sequence>MDAPGGDQGTADLTWENVGLAFSFIIFDAAISRILKLGVGTSLVTAAVRCVIQLTLVSLVLQKVFEAKNPWGVAGIAFLLNLMGTIETVVNKAKRRYEHMFPSVLFAMLFSTIPVSIIGIRFAMSVDPFWKPEQYIPVVGMLCGATISGIVVACNYVLKELYENRDKIETYLAFGASRFEACKPIATDALRLALTPNINQMSVLGIIAIPGMMTGAILGGSSVQQAARLQMVIMFMISSCTALASIVTTVLALSVVVDAEHRIRTDKIDGRPHAVWRARDRAFAWLAAGLKALWLKVTLPIRKRTKSRDEGEEQERLLG</sequence>
<comment type="subcellular location">
    <subcellularLocation>
        <location evidence="1">Membrane</location>
        <topology evidence="1">Multi-pass membrane protein</topology>
    </subcellularLocation>
</comment>
<evidence type="ECO:0000256" key="4">
    <source>
        <dbReference type="ARBA" id="ARBA00022989"/>
    </source>
</evidence>
<keyword evidence="4 6" id="KW-1133">Transmembrane helix</keyword>
<comment type="similarity">
    <text evidence="2">Belongs to the UPF0014 family.</text>
</comment>
<evidence type="ECO:0000256" key="5">
    <source>
        <dbReference type="ARBA" id="ARBA00023136"/>
    </source>
</evidence>
<evidence type="ECO:0000256" key="1">
    <source>
        <dbReference type="ARBA" id="ARBA00004141"/>
    </source>
</evidence>
<keyword evidence="8" id="KW-1185">Reference proteome</keyword>
<feature type="transmembrane region" description="Helical" evidence="6">
    <location>
        <begin position="135"/>
        <end position="158"/>
    </location>
</feature>
<protein>
    <submittedName>
        <fullName evidence="7">ABC transporter permease</fullName>
    </submittedName>
</protein>
<feature type="transmembrane region" description="Helical" evidence="6">
    <location>
        <begin position="71"/>
        <end position="90"/>
    </location>
</feature>
<dbReference type="PANTHER" id="PTHR30028:SF0">
    <property type="entry name" value="PROTEIN ALUMINUM SENSITIVE 3"/>
    <property type="match status" value="1"/>
</dbReference>
<evidence type="ECO:0000256" key="3">
    <source>
        <dbReference type="ARBA" id="ARBA00022692"/>
    </source>
</evidence>
<keyword evidence="5 6" id="KW-0472">Membrane</keyword>
<feature type="transmembrane region" description="Helical" evidence="6">
    <location>
        <begin position="46"/>
        <end position="65"/>
    </location>
</feature>
<feature type="transmembrane region" description="Helical" evidence="6">
    <location>
        <begin position="102"/>
        <end position="123"/>
    </location>
</feature>
<dbReference type="EMBL" id="BPQB01000047">
    <property type="protein sequence ID" value="GJE95251.1"/>
    <property type="molecule type" value="Genomic_DNA"/>
</dbReference>
<dbReference type="AlphaFoldDB" id="A0A9P3GI87"/>
<comment type="caution">
    <text evidence="7">The sequence shown here is derived from an EMBL/GenBank/DDBJ whole genome shotgun (WGS) entry which is preliminary data.</text>
</comment>
<gene>
    <name evidence="7" type="ORF">PsYK624_114340</name>
</gene>